<name>A0A1I7NRP5_9HYPH</name>
<dbReference type="PANTHER" id="PTHR43124:SF3">
    <property type="entry name" value="CHLORAMPHENICOL EFFLUX PUMP RV0191"/>
    <property type="match status" value="1"/>
</dbReference>
<feature type="transmembrane region" description="Helical" evidence="6">
    <location>
        <begin position="293"/>
        <end position="310"/>
    </location>
</feature>
<evidence type="ECO:0000256" key="2">
    <source>
        <dbReference type="ARBA" id="ARBA00022475"/>
    </source>
</evidence>
<dbReference type="InterPro" id="IPR020846">
    <property type="entry name" value="MFS_dom"/>
</dbReference>
<proteinExistence type="predicted"/>
<evidence type="ECO:0000313" key="8">
    <source>
        <dbReference type="EMBL" id="SFV37313.1"/>
    </source>
</evidence>
<feature type="domain" description="Major facilitator superfamily (MFS) profile" evidence="7">
    <location>
        <begin position="3"/>
        <end position="384"/>
    </location>
</feature>
<evidence type="ECO:0000313" key="9">
    <source>
        <dbReference type="Proteomes" id="UP000199423"/>
    </source>
</evidence>
<feature type="transmembrane region" description="Helical" evidence="6">
    <location>
        <begin position="99"/>
        <end position="119"/>
    </location>
</feature>
<dbReference type="GO" id="GO:0022857">
    <property type="term" value="F:transmembrane transporter activity"/>
    <property type="evidence" value="ECO:0007669"/>
    <property type="project" value="InterPro"/>
</dbReference>
<feature type="transmembrane region" description="Helical" evidence="6">
    <location>
        <begin position="355"/>
        <end position="379"/>
    </location>
</feature>
<feature type="transmembrane region" description="Helical" evidence="6">
    <location>
        <begin position="131"/>
        <end position="151"/>
    </location>
</feature>
<dbReference type="Pfam" id="PF07690">
    <property type="entry name" value="MFS_1"/>
    <property type="match status" value="1"/>
</dbReference>
<keyword evidence="2" id="KW-1003">Cell membrane</keyword>
<dbReference type="Proteomes" id="UP000199423">
    <property type="component" value="Unassembled WGS sequence"/>
</dbReference>
<evidence type="ECO:0000256" key="3">
    <source>
        <dbReference type="ARBA" id="ARBA00022692"/>
    </source>
</evidence>
<dbReference type="InterPro" id="IPR011701">
    <property type="entry name" value="MFS"/>
</dbReference>
<accession>A0A1I7NRP5</accession>
<dbReference type="GO" id="GO:0005886">
    <property type="term" value="C:plasma membrane"/>
    <property type="evidence" value="ECO:0007669"/>
    <property type="project" value="UniProtKB-SubCell"/>
</dbReference>
<evidence type="ECO:0000256" key="5">
    <source>
        <dbReference type="ARBA" id="ARBA00023136"/>
    </source>
</evidence>
<sequence length="396" mass="40885">MRLLPILAASCFVSSMSMRIIDPVVPDISRDLGVDAASVAMLASFFAFPYAFAQPVLGALGDAVGKARIIKIALLMLALCLAASAAAPTLDMLAFTRLVGGAAAGGIIPLAFAIVGDAFAMNERQIALSRVLTAIIAGNLAGSIGAGFVASEFGWRISTLVAAGLTLAALVVTVWQLRPPVPPRSQERRRGEFIDGYRVVFANPLSVVCFAAVFVEGIVIFGLFPYVAVLLEQRGAGGLREAGFVLSGFALGGFIYTVMVRLMLGRLGLYNLITAGGVVSGLGLAMLSLGTSWPAEMAIFVVVGVGFYMIHNSLQTQATELAPSHRGSGVAAHAFFVFLGQAFGPLAYGTGLDSAGTLATMLVAGTAMGMLGVLTAWGLKSRAAPPVLGVTDSARP</sequence>
<protein>
    <submittedName>
        <fullName evidence="8">Predicted arabinose efflux permease, MFS family</fullName>
    </submittedName>
</protein>
<gene>
    <name evidence="8" type="ORF">SAMN04488557_3099</name>
</gene>
<dbReference type="CDD" id="cd17324">
    <property type="entry name" value="MFS_NepI_like"/>
    <property type="match status" value="1"/>
</dbReference>
<dbReference type="Gene3D" id="1.20.1250.20">
    <property type="entry name" value="MFS general substrate transporter like domains"/>
    <property type="match status" value="1"/>
</dbReference>
<reference evidence="9" key="1">
    <citation type="submission" date="2016-10" db="EMBL/GenBank/DDBJ databases">
        <authorList>
            <person name="Varghese N."/>
            <person name="Submissions S."/>
        </authorList>
    </citation>
    <scope>NUCLEOTIDE SEQUENCE [LARGE SCALE GENOMIC DNA]</scope>
    <source>
        <strain evidence="9">DSM 1565</strain>
    </source>
</reference>
<feature type="transmembrane region" description="Helical" evidence="6">
    <location>
        <begin position="330"/>
        <end position="349"/>
    </location>
</feature>
<feature type="transmembrane region" description="Helical" evidence="6">
    <location>
        <begin position="269"/>
        <end position="287"/>
    </location>
</feature>
<comment type="subcellular location">
    <subcellularLocation>
        <location evidence="1">Cell membrane</location>
        <topology evidence="1">Multi-pass membrane protein</topology>
    </subcellularLocation>
</comment>
<feature type="transmembrane region" description="Helical" evidence="6">
    <location>
        <begin position="157"/>
        <end position="178"/>
    </location>
</feature>
<keyword evidence="9" id="KW-1185">Reference proteome</keyword>
<dbReference type="STRING" id="51670.SAMN04488557_3099"/>
<evidence type="ECO:0000259" key="7">
    <source>
        <dbReference type="PROSITE" id="PS50850"/>
    </source>
</evidence>
<feature type="transmembrane region" description="Helical" evidence="6">
    <location>
        <begin position="36"/>
        <end position="57"/>
    </location>
</feature>
<dbReference type="SUPFAM" id="SSF103473">
    <property type="entry name" value="MFS general substrate transporter"/>
    <property type="match status" value="1"/>
</dbReference>
<dbReference type="OrthoDB" id="7930524at2"/>
<feature type="transmembrane region" description="Helical" evidence="6">
    <location>
        <begin position="69"/>
        <end position="87"/>
    </location>
</feature>
<keyword evidence="4 6" id="KW-1133">Transmembrane helix</keyword>
<dbReference type="EMBL" id="FPCH01000003">
    <property type="protein sequence ID" value="SFV37313.1"/>
    <property type="molecule type" value="Genomic_DNA"/>
</dbReference>
<dbReference type="InterPro" id="IPR036259">
    <property type="entry name" value="MFS_trans_sf"/>
</dbReference>
<evidence type="ECO:0000256" key="6">
    <source>
        <dbReference type="SAM" id="Phobius"/>
    </source>
</evidence>
<dbReference type="InterPro" id="IPR050189">
    <property type="entry name" value="MFS_Efflux_Transporters"/>
</dbReference>
<feature type="transmembrane region" description="Helical" evidence="6">
    <location>
        <begin position="244"/>
        <end position="262"/>
    </location>
</feature>
<feature type="transmembrane region" description="Helical" evidence="6">
    <location>
        <begin position="199"/>
        <end position="224"/>
    </location>
</feature>
<keyword evidence="5 6" id="KW-0472">Membrane</keyword>
<evidence type="ECO:0000256" key="4">
    <source>
        <dbReference type="ARBA" id="ARBA00022989"/>
    </source>
</evidence>
<keyword evidence="3 6" id="KW-0812">Transmembrane</keyword>
<organism evidence="8 9">
    <name type="scientific">Hyphomicrobium facile</name>
    <dbReference type="NCBI Taxonomy" id="51670"/>
    <lineage>
        <taxon>Bacteria</taxon>
        <taxon>Pseudomonadati</taxon>
        <taxon>Pseudomonadota</taxon>
        <taxon>Alphaproteobacteria</taxon>
        <taxon>Hyphomicrobiales</taxon>
        <taxon>Hyphomicrobiaceae</taxon>
        <taxon>Hyphomicrobium</taxon>
    </lineage>
</organism>
<evidence type="ECO:0000256" key="1">
    <source>
        <dbReference type="ARBA" id="ARBA00004651"/>
    </source>
</evidence>
<dbReference type="PANTHER" id="PTHR43124">
    <property type="entry name" value="PURINE EFFLUX PUMP PBUE"/>
    <property type="match status" value="1"/>
</dbReference>
<dbReference type="RefSeq" id="WP_092868621.1">
    <property type="nucleotide sequence ID" value="NZ_FPCH01000003.1"/>
</dbReference>
<dbReference type="PROSITE" id="PS50850">
    <property type="entry name" value="MFS"/>
    <property type="match status" value="1"/>
</dbReference>
<dbReference type="AlphaFoldDB" id="A0A1I7NRP5"/>